<dbReference type="GO" id="GO:0008153">
    <property type="term" value="P:4-aminobenzoate biosynthetic process"/>
    <property type="evidence" value="ECO:0007669"/>
    <property type="project" value="TreeGrafter"/>
</dbReference>
<dbReference type="GO" id="GO:0000162">
    <property type="term" value="P:L-tryptophan biosynthetic process"/>
    <property type="evidence" value="ECO:0007669"/>
    <property type="project" value="TreeGrafter"/>
</dbReference>
<dbReference type="GO" id="GO:0046820">
    <property type="term" value="F:4-amino-4-deoxychorismate synthase activity"/>
    <property type="evidence" value="ECO:0007669"/>
    <property type="project" value="TreeGrafter"/>
</dbReference>
<comment type="caution">
    <text evidence="2">The sequence shown here is derived from an EMBL/GenBank/DDBJ whole genome shotgun (WGS) entry which is preliminary data.</text>
</comment>
<dbReference type="Proteomes" id="UP000216533">
    <property type="component" value="Unassembled WGS sequence"/>
</dbReference>
<dbReference type="PRINTS" id="PR00095">
    <property type="entry name" value="ANTSNTHASEI"/>
</dbReference>
<dbReference type="InterPro" id="IPR015890">
    <property type="entry name" value="Chorismate_C"/>
</dbReference>
<feature type="domain" description="Chorismate-utilising enzyme C-terminal" evidence="1">
    <location>
        <begin position="168"/>
        <end position="418"/>
    </location>
</feature>
<dbReference type="PANTHER" id="PTHR11236">
    <property type="entry name" value="AMINOBENZOATE/ANTHRANILATE SYNTHASE"/>
    <property type="match status" value="1"/>
</dbReference>
<evidence type="ECO:0000313" key="3">
    <source>
        <dbReference type="Proteomes" id="UP000216533"/>
    </source>
</evidence>
<dbReference type="InterPro" id="IPR019999">
    <property type="entry name" value="Anth_synth_I-like"/>
</dbReference>
<protein>
    <recommendedName>
        <fullName evidence="1">Chorismate-utilising enzyme C-terminal domain-containing protein</fullName>
    </recommendedName>
</protein>
<dbReference type="GO" id="GO:0005737">
    <property type="term" value="C:cytoplasm"/>
    <property type="evidence" value="ECO:0007669"/>
    <property type="project" value="TreeGrafter"/>
</dbReference>
<dbReference type="PANTHER" id="PTHR11236:SF18">
    <property type="entry name" value="AMINODEOXYCHORISMATE SYNTHASE"/>
    <property type="match status" value="1"/>
</dbReference>
<proteinExistence type="predicted"/>
<dbReference type="InterPro" id="IPR005801">
    <property type="entry name" value="ADC_synthase"/>
</dbReference>
<evidence type="ECO:0000313" key="2">
    <source>
        <dbReference type="EMBL" id="OYN85304.1"/>
    </source>
</evidence>
<sequence>MPEQPTLRPELGARWTAAADTGAEAAFAALEAAGGDVVWLDSSSGGAHIIGTGDHTMLVREGQAFLDGEPIAGDAIDALEHARRVFPGAWLGWFGYEAGVRLLGLAPSPTRFPEAAWLRLDRWVVVDDGRAQLQSTGEPWSLPSPPPVPATTADAFPLDQLAWRSDDAGYAALVRRCGELIAAGEAYVLCLTSAITAPPIDPVATHLRLRASSPVHHGGFLRIAGTTVTSASPETFLEVRDGVAATRPIKGTRRRGEDAASDAALGRELASSEKERAENVMIVDLCRNDLSRVCELGSVTVTSLLSVETYPTAHQLVSGIRGRLRAGLGPLDAARVLFPAGSMTGAPKVRAVELLAELEGVGRGVYSGCFGVVAGDTCQLAMVIRSIVSDDAGCHIGVGGGITALSEPDFEVAELHLKAAPLLAALVPA</sequence>
<reference evidence="2 3" key="1">
    <citation type="submission" date="2017-07" db="EMBL/GenBank/DDBJ databases">
        <title>Draft whole genome sequences of clinical Proprionibacteriaceae strains.</title>
        <authorList>
            <person name="Bernier A.-M."/>
            <person name="Bernard K."/>
            <person name="Domingo M.-C."/>
        </authorList>
    </citation>
    <scope>NUCLEOTIDE SEQUENCE [LARGE SCALE GENOMIC DNA]</scope>
    <source>
        <strain evidence="2 3">NML 160184</strain>
    </source>
</reference>
<dbReference type="Pfam" id="PF00425">
    <property type="entry name" value="Chorismate_bind"/>
    <property type="match status" value="1"/>
</dbReference>
<dbReference type="RefSeq" id="WP_094451409.1">
    <property type="nucleotide sequence ID" value="NZ_NMVI01000025.1"/>
</dbReference>
<dbReference type="EMBL" id="NMVI01000025">
    <property type="protein sequence ID" value="OYN85304.1"/>
    <property type="molecule type" value="Genomic_DNA"/>
</dbReference>
<organism evidence="2 3">
    <name type="scientific">Parenemella sanctibonifatiensis</name>
    <dbReference type="NCBI Taxonomy" id="2016505"/>
    <lineage>
        <taxon>Bacteria</taxon>
        <taxon>Bacillati</taxon>
        <taxon>Actinomycetota</taxon>
        <taxon>Actinomycetes</taxon>
        <taxon>Propionibacteriales</taxon>
        <taxon>Propionibacteriaceae</taxon>
        <taxon>Parenemella</taxon>
    </lineage>
</organism>
<gene>
    <name evidence="2" type="ORF">CGZ92_10910</name>
</gene>
<dbReference type="AlphaFoldDB" id="A0A255E188"/>
<evidence type="ECO:0000259" key="1">
    <source>
        <dbReference type="Pfam" id="PF00425"/>
    </source>
</evidence>
<name>A0A255E188_9ACTN</name>
<dbReference type="Gene3D" id="3.60.120.10">
    <property type="entry name" value="Anthranilate synthase"/>
    <property type="match status" value="1"/>
</dbReference>
<accession>A0A255E188</accession>
<dbReference type="SUPFAM" id="SSF56322">
    <property type="entry name" value="ADC synthase"/>
    <property type="match status" value="1"/>
</dbReference>